<gene>
    <name evidence="2" type="ORF">BK131_12065</name>
</gene>
<dbReference type="Proteomes" id="UP000187134">
    <property type="component" value="Unassembled WGS sequence"/>
</dbReference>
<reference evidence="2 3" key="1">
    <citation type="submission" date="2016-11" db="EMBL/GenBank/DDBJ databases">
        <title>Paenibacillus species isolates.</title>
        <authorList>
            <person name="Beno S.M."/>
        </authorList>
    </citation>
    <scope>NUCLEOTIDE SEQUENCE [LARGE SCALE GENOMIC DNA]</scope>
    <source>
        <strain evidence="2 3">FSL H8-0246</strain>
    </source>
</reference>
<evidence type="ECO:0000256" key="1">
    <source>
        <dbReference type="SAM" id="SignalP"/>
    </source>
</evidence>
<dbReference type="OrthoDB" id="2628574at2"/>
<dbReference type="RefSeq" id="WP_076331818.1">
    <property type="nucleotide sequence ID" value="NZ_MRTJ01000003.1"/>
</dbReference>
<proteinExistence type="predicted"/>
<protein>
    <recommendedName>
        <fullName evidence="4">Lipoprotein</fullName>
    </recommendedName>
</protein>
<feature type="chain" id="PRO_5012209798" description="Lipoprotein" evidence="1">
    <location>
        <begin position="24"/>
        <end position="178"/>
    </location>
</feature>
<keyword evidence="1" id="KW-0732">Signal</keyword>
<sequence length="178" mass="19992">MKHFSYILMMCLVLLGCSDSSVASNDTAPDRIQREGQTMTATSQSGEYELRLIVHQSGDHNFTFQPGLKYIGQDANNEIYHSKDVFDIDLQMDGKTILPLRSGTSEELVTKLTKDSGYSEEVEITLTPEQVRQLSNGEIDVILSAGFRSEKTGYNDEKKMIISGEEILFRQVDADQKE</sequence>
<evidence type="ECO:0000313" key="3">
    <source>
        <dbReference type="Proteomes" id="UP000187134"/>
    </source>
</evidence>
<evidence type="ECO:0008006" key="4">
    <source>
        <dbReference type="Google" id="ProtNLM"/>
    </source>
</evidence>
<organism evidence="2 3">
    <name type="scientific">Paenibacillus amylolyticus</name>
    <dbReference type="NCBI Taxonomy" id="1451"/>
    <lineage>
        <taxon>Bacteria</taxon>
        <taxon>Bacillati</taxon>
        <taxon>Bacillota</taxon>
        <taxon>Bacilli</taxon>
        <taxon>Bacillales</taxon>
        <taxon>Paenibacillaceae</taxon>
        <taxon>Paenibacillus</taxon>
    </lineage>
</organism>
<feature type="signal peptide" evidence="1">
    <location>
        <begin position="1"/>
        <end position="23"/>
    </location>
</feature>
<dbReference type="AlphaFoldDB" id="A0A1R1BWP7"/>
<evidence type="ECO:0000313" key="2">
    <source>
        <dbReference type="EMBL" id="OMF14217.1"/>
    </source>
</evidence>
<dbReference type="EMBL" id="MRTJ01000003">
    <property type="protein sequence ID" value="OMF14217.1"/>
    <property type="molecule type" value="Genomic_DNA"/>
</dbReference>
<accession>A0A1R1BWP7</accession>
<dbReference type="PROSITE" id="PS51257">
    <property type="entry name" value="PROKAR_LIPOPROTEIN"/>
    <property type="match status" value="1"/>
</dbReference>
<comment type="caution">
    <text evidence="2">The sequence shown here is derived from an EMBL/GenBank/DDBJ whole genome shotgun (WGS) entry which is preliminary data.</text>
</comment>
<name>A0A1R1BWP7_PAEAM</name>